<feature type="signal peptide" evidence="1">
    <location>
        <begin position="1"/>
        <end position="26"/>
    </location>
</feature>
<dbReference type="EMBL" id="CP001339">
    <property type="protein sequence ID" value="ACL73622.1"/>
    <property type="molecule type" value="Genomic_DNA"/>
</dbReference>
<accession>B8GM35</accession>
<keyword evidence="1" id="KW-0732">Signal</keyword>
<dbReference type="eggNOG" id="COG0515">
    <property type="taxonomic scope" value="Bacteria"/>
</dbReference>
<evidence type="ECO:0000313" key="3">
    <source>
        <dbReference type="EMBL" id="ACL73622.1"/>
    </source>
</evidence>
<dbReference type="PANTHER" id="PTHR35812:SF1">
    <property type="entry name" value="LIPOPROTEIN"/>
    <property type="match status" value="1"/>
</dbReference>
<evidence type="ECO:0000259" key="2">
    <source>
        <dbReference type="Pfam" id="PF07603"/>
    </source>
</evidence>
<keyword evidence="4" id="KW-1185">Reference proteome</keyword>
<evidence type="ECO:0000256" key="1">
    <source>
        <dbReference type="SAM" id="SignalP"/>
    </source>
</evidence>
<dbReference type="HOGENOM" id="CLU_101405_1_2_6"/>
<gene>
    <name evidence="3" type="ordered locus">Tgr7_2546</name>
</gene>
<dbReference type="OrthoDB" id="9793251at2"/>
<dbReference type="InterPro" id="IPR011460">
    <property type="entry name" value="Lcl_C"/>
</dbReference>
<dbReference type="Pfam" id="PF07603">
    <property type="entry name" value="Lcl_C"/>
    <property type="match status" value="1"/>
</dbReference>
<proteinExistence type="predicted"/>
<dbReference type="AlphaFoldDB" id="B8GM35"/>
<dbReference type="Proteomes" id="UP000002383">
    <property type="component" value="Chromosome"/>
</dbReference>
<sequence length="181" mass="20224" precursor="true">MDCFNRASRALVALLLTSLLPGVAAAADEGRFQSLEDTVVIDHQTGLMWMRCSLGQRWENGRCAGALGEYGWDAARVAGEDLSHAGFDDWRLPEIDELRSLIRCSEGMEGEGREARCRAGSAMPTIDTDLFPDTPDGYYWSATPFRGDPRHAWIVLFRDGGAYDGYDRDWDHHVRLVRGGR</sequence>
<evidence type="ECO:0000313" key="4">
    <source>
        <dbReference type="Proteomes" id="UP000002383"/>
    </source>
</evidence>
<feature type="chain" id="PRO_5002870354" description="Lcl C-terminal domain-containing protein" evidence="1">
    <location>
        <begin position="27"/>
        <end position="181"/>
    </location>
</feature>
<dbReference type="RefSeq" id="WP_012639097.1">
    <property type="nucleotide sequence ID" value="NC_011901.1"/>
</dbReference>
<dbReference type="PANTHER" id="PTHR35812">
    <property type="entry name" value="LIPOPROTEIN"/>
    <property type="match status" value="1"/>
</dbReference>
<feature type="domain" description="Lcl C-terminal" evidence="2">
    <location>
        <begin position="39"/>
        <end position="178"/>
    </location>
</feature>
<protein>
    <recommendedName>
        <fullName evidence="2">Lcl C-terminal domain-containing protein</fullName>
    </recommendedName>
</protein>
<reference evidence="3 4" key="1">
    <citation type="journal article" date="2011" name="Stand. Genomic Sci.">
        <title>Complete genome sequence of 'Thioalkalivibrio sulfidophilus' HL-EbGr7.</title>
        <authorList>
            <person name="Muyzer G."/>
            <person name="Sorokin D.Y."/>
            <person name="Mavromatis K."/>
            <person name="Lapidus A."/>
            <person name="Clum A."/>
            <person name="Ivanova N."/>
            <person name="Pati A."/>
            <person name="d'Haeseleer P."/>
            <person name="Woyke T."/>
            <person name="Kyrpides N.C."/>
        </authorList>
    </citation>
    <scope>NUCLEOTIDE SEQUENCE [LARGE SCALE GENOMIC DNA]</scope>
    <source>
        <strain evidence="3 4">HL-EbGR7</strain>
    </source>
</reference>
<dbReference type="KEGG" id="tgr:Tgr7_2546"/>
<dbReference type="STRING" id="396588.Tgr7_2546"/>
<organism evidence="3 4">
    <name type="scientific">Thioalkalivibrio sulfidiphilus (strain HL-EbGR7)</name>
    <dbReference type="NCBI Taxonomy" id="396588"/>
    <lineage>
        <taxon>Bacteria</taxon>
        <taxon>Pseudomonadati</taxon>
        <taxon>Pseudomonadota</taxon>
        <taxon>Gammaproteobacteria</taxon>
        <taxon>Chromatiales</taxon>
        <taxon>Ectothiorhodospiraceae</taxon>
        <taxon>Thioalkalivibrio</taxon>
    </lineage>
</organism>
<name>B8GM35_THISH</name>